<organism evidence="2 3">
    <name type="scientific">Pyrodictium delaneyi</name>
    <dbReference type="NCBI Taxonomy" id="1273541"/>
    <lineage>
        <taxon>Archaea</taxon>
        <taxon>Thermoproteota</taxon>
        <taxon>Thermoprotei</taxon>
        <taxon>Desulfurococcales</taxon>
        <taxon>Pyrodictiaceae</taxon>
        <taxon>Pyrodictium</taxon>
    </lineage>
</organism>
<dbReference type="PANTHER" id="PTHR43513:SF3">
    <property type="entry name" value="DIHYDROOROTATE DEHYDROGENASE B (NAD(+)), ELECTRON TRANSFER SUBUNIT-RELATED"/>
    <property type="match status" value="1"/>
</dbReference>
<feature type="domain" description="Dihydroorotate dehydrogenase electron transfer subunit iron-sulphur cluster binding" evidence="1">
    <location>
        <begin position="240"/>
        <end position="274"/>
    </location>
</feature>
<sequence>MKRTYLSSLRKQAKRGDSMTLATERWGYSYCSLRLGRVLWRGKGAILLSYRPQACVLPEFEPTQFAMFWVPGIEAIPLAPIYSSKNRIDFLVRLRGSTTRRIVEQPPTKAGIIGPMGRGFAPKAKAILLVGGGTGIASLVPLARWASRNGAQVTLVYGARTDNELAPIEMYLEDLESVKLVVATDDGSKGVKGTAIDALSTINVASFDFIVAAGPPAMICALYRLAGDRGLLDRLYASLETLVRCGMGFCGSCMLPCTSSLLCREGPVFPGSMLDCWAERECEPRQ</sequence>
<evidence type="ECO:0000259" key="1">
    <source>
        <dbReference type="Pfam" id="PF10418"/>
    </source>
</evidence>
<dbReference type="InterPro" id="IPR050353">
    <property type="entry name" value="PyrK_electron_transfer"/>
</dbReference>
<dbReference type="InterPro" id="IPR019480">
    <property type="entry name" value="Dihydroorotate_DH_Fe-S-bd"/>
</dbReference>
<dbReference type="InterPro" id="IPR039261">
    <property type="entry name" value="FNR_nucleotide-bd"/>
</dbReference>
<dbReference type="InterPro" id="IPR006058">
    <property type="entry name" value="2Fe2S_fd_BS"/>
</dbReference>
<dbReference type="AlphaFoldDB" id="A0A833EBJ7"/>
<dbReference type="PROSITE" id="PS00197">
    <property type="entry name" value="2FE2S_FER_1"/>
    <property type="match status" value="1"/>
</dbReference>
<evidence type="ECO:0000313" key="3">
    <source>
        <dbReference type="Proteomes" id="UP000600071"/>
    </source>
</evidence>
<accession>A0A833EBJ7</accession>
<dbReference type="GO" id="GO:0051537">
    <property type="term" value="F:2 iron, 2 sulfur cluster binding"/>
    <property type="evidence" value="ECO:0007669"/>
    <property type="project" value="InterPro"/>
</dbReference>
<proteinExistence type="predicted"/>
<reference evidence="2" key="1">
    <citation type="journal article" date="2020" name="ISME J.">
        <title>Gammaproteobacteria mediating utilization of methyl-, sulfur- and petroleum organic compounds in deep ocean hydrothermal plumes.</title>
        <authorList>
            <person name="Zhou Z."/>
            <person name="Liu Y."/>
            <person name="Pan J."/>
            <person name="Cron B.R."/>
            <person name="Toner B.M."/>
            <person name="Anantharaman K."/>
            <person name="Breier J.A."/>
            <person name="Dick G.J."/>
            <person name="Li M."/>
        </authorList>
    </citation>
    <scope>NUCLEOTIDE SEQUENCE</scope>
    <source>
        <strain evidence="2">SZUA-1523</strain>
    </source>
</reference>
<dbReference type="Gene3D" id="3.40.50.80">
    <property type="entry name" value="Nucleotide-binding domain of ferredoxin-NADP reductase (FNR) module"/>
    <property type="match status" value="1"/>
</dbReference>
<name>A0A833EBJ7_9CREN</name>
<dbReference type="PANTHER" id="PTHR43513">
    <property type="entry name" value="DIHYDROOROTATE DEHYDROGENASE B (NAD(+)), ELECTRON TRANSFER SUBUNIT"/>
    <property type="match status" value="1"/>
</dbReference>
<dbReference type="Pfam" id="PF10418">
    <property type="entry name" value="DHODB_Fe-S_bind"/>
    <property type="match status" value="1"/>
</dbReference>
<dbReference type="Proteomes" id="UP000600071">
    <property type="component" value="Unassembled WGS sequence"/>
</dbReference>
<gene>
    <name evidence="2" type="ORF">EYH50_04635</name>
</gene>
<dbReference type="EMBL" id="DQVR01000103">
    <property type="protein sequence ID" value="HIQ24318.1"/>
    <property type="molecule type" value="Genomic_DNA"/>
</dbReference>
<protein>
    <submittedName>
        <fullName evidence="2">Dihydroorotate dehydrogenase</fullName>
    </submittedName>
</protein>
<dbReference type="SUPFAM" id="SSF52343">
    <property type="entry name" value="Ferredoxin reductase-like, C-terminal NADP-linked domain"/>
    <property type="match status" value="1"/>
</dbReference>
<comment type="caution">
    <text evidence="2">The sequence shown here is derived from an EMBL/GenBank/DDBJ whole genome shotgun (WGS) entry which is preliminary data.</text>
</comment>
<evidence type="ECO:0000313" key="2">
    <source>
        <dbReference type="EMBL" id="HIQ24318.1"/>
    </source>
</evidence>